<dbReference type="InterPro" id="IPR009825">
    <property type="entry name" value="ECF_substrate-spec-like"/>
</dbReference>
<keyword evidence="2 3" id="KW-1133">Transmembrane helix</keyword>
<feature type="transmembrane region" description="Helical" evidence="3">
    <location>
        <begin position="136"/>
        <end position="157"/>
    </location>
</feature>
<accession>A0A0M3DGH9</accession>
<evidence type="ECO:0000256" key="2">
    <source>
        <dbReference type="ARBA" id="ARBA00022989"/>
    </source>
</evidence>
<evidence type="ECO:0000313" key="5">
    <source>
        <dbReference type="Proteomes" id="UP000034407"/>
    </source>
</evidence>
<gene>
    <name evidence="4" type="ORF">VN21_13925</name>
</gene>
<evidence type="ECO:0000256" key="1">
    <source>
        <dbReference type="ARBA" id="ARBA00022692"/>
    </source>
</evidence>
<organism evidence="4 5">
    <name type="scientific">Paraclostridium benzoelyticum</name>
    <dbReference type="NCBI Taxonomy" id="1629550"/>
    <lineage>
        <taxon>Bacteria</taxon>
        <taxon>Bacillati</taxon>
        <taxon>Bacillota</taxon>
        <taxon>Clostridia</taxon>
        <taxon>Peptostreptococcales</taxon>
        <taxon>Peptostreptococcaceae</taxon>
        <taxon>Paraclostridium</taxon>
    </lineage>
</organism>
<dbReference type="GO" id="GO:0016020">
    <property type="term" value="C:membrane"/>
    <property type="evidence" value="ECO:0007669"/>
    <property type="project" value="InterPro"/>
</dbReference>
<dbReference type="PANTHER" id="PTHR37815:SF3">
    <property type="entry name" value="UPF0397 PROTEIN SPR0429"/>
    <property type="match status" value="1"/>
</dbReference>
<dbReference type="Pfam" id="PF07155">
    <property type="entry name" value="ECF-ribofla_trS"/>
    <property type="match status" value="1"/>
</dbReference>
<feature type="transmembrane region" description="Helical" evidence="3">
    <location>
        <begin position="104"/>
        <end position="124"/>
    </location>
</feature>
<evidence type="ECO:0008006" key="6">
    <source>
        <dbReference type="Google" id="ProtNLM"/>
    </source>
</evidence>
<evidence type="ECO:0000256" key="3">
    <source>
        <dbReference type="SAM" id="Phobius"/>
    </source>
</evidence>
<keyword evidence="5" id="KW-1185">Reference proteome</keyword>
<dbReference type="PANTHER" id="PTHR37815">
    <property type="entry name" value="UPF0397 PROTEIN BC_2624-RELATED"/>
    <property type="match status" value="1"/>
</dbReference>
<proteinExistence type="predicted"/>
<feature type="transmembrane region" description="Helical" evidence="3">
    <location>
        <begin position="12"/>
        <end position="29"/>
    </location>
</feature>
<dbReference type="AlphaFoldDB" id="A0A0M3DGH9"/>
<dbReference type="Gene3D" id="1.10.1760.20">
    <property type="match status" value="1"/>
</dbReference>
<name>A0A0M3DGH9_9FIRM</name>
<dbReference type="EMBL" id="LBBT01000272">
    <property type="protein sequence ID" value="KKY00472.1"/>
    <property type="molecule type" value="Genomic_DNA"/>
</dbReference>
<protein>
    <recommendedName>
        <fullName evidence="6">ECF transporter S component</fullName>
    </recommendedName>
</protein>
<feature type="transmembrane region" description="Helical" evidence="3">
    <location>
        <begin position="41"/>
        <end position="66"/>
    </location>
</feature>
<dbReference type="OrthoDB" id="411368at2"/>
<dbReference type="RefSeq" id="WP_046823790.1">
    <property type="nucleotide sequence ID" value="NZ_JBCLWQ010000002.1"/>
</dbReference>
<dbReference type="Proteomes" id="UP000034407">
    <property type="component" value="Unassembled WGS sequence"/>
</dbReference>
<dbReference type="PATRIC" id="fig|1629550.3.peg.2242"/>
<keyword evidence="1 3" id="KW-0812">Transmembrane</keyword>
<reference evidence="4 5" key="1">
    <citation type="submission" date="2015-04" db="EMBL/GenBank/DDBJ databases">
        <title>Microcin producing Clostridium sp. JC272T.</title>
        <authorList>
            <person name="Jyothsna T."/>
            <person name="Sasikala C."/>
            <person name="Ramana C."/>
        </authorList>
    </citation>
    <scope>NUCLEOTIDE SEQUENCE [LARGE SCALE GENOMIC DNA]</scope>
    <source>
        <strain evidence="4 5">JC272</strain>
    </source>
</reference>
<comment type="caution">
    <text evidence="4">The sequence shown here is derived from an EMBL/GenBank/DDBJ whole genome shotgun (WGS) entry which is preliminary data.</text>
</comment>
<keyword evidence="3" id="KW-0472">Membrane</keyword>
<feature type="transmembrane region" description="Helical" evidence="3">
    <location>
        <begin position="72"/>
        <end position="92"/>
    </location>
</feature>
<evidence type="ECO:0000313" key="4">
    <source>
        <dbReference type="EMBL" id="KKY00472.1"/>
    </source>
</evidence>
<sequence>MHEDTRKTVIKGLMIALVCIATMAIQIPIPGTDGYVNIGDSVIFISSILFGPITGMIAGGIGSAFADILSGYAHWAIFTLIIKGLEGYLVGIIMKNNNTIIKSVLSTGIGTLTMVIGYFIAGILLKGSAIISAASIPANLIQGIISMVIAIPLSYSLSKVKYVKMFKAHS</sequence>